<evidence type="ECO:0000259" key="3">
    <source>
        <dbReference type="PROSITE" id="PS51387"/>
    </source>
</evidence>
<protein>
    <recommendedName>
        <fullName evidence="3">FAD-binding PCMH-type domain-containing protein</fullName>
    </recommendedName>
</protein>
<dbReference type="Pfam" id="PF01565">
    <property type="entry name" value="FAD_binding_4"/>
    <property type="match status" value="1"/>
</dbReference>
<gene>
    <name evidence="4" type="ORF">PRZ48_007505</name>
</gene>
<feature type="domain" description="FAD-binding PCMH-type" evidence="3">
    <location>
        <begin position="21"/>
        <end position="200"/>
    </location>
</feature>
<dbReference type="Pfam" id="PF08031">
    <property type="entry name" value="BBE"/>
    <property type="match status" value="1"/>
</dbReference>
<sequence length="474" mass="51385">MAPFFANQSCDPFTGKDGRCVLGTYNRFAVSVESASDVSKALRFAKRNNIRITIRNTGHDYNGKSAGAGSLGIWTHHLKDIDVSYYRSAHYTGKAMRMGAGVQGFEAYAAAHKHGVVVLGGECPTVGIAGGYTQGGGHSALGSKYGLAADQVLEWEVVDARGRCLTASRTKNSDLFWALSGGGGGTYGVVLAMTVKAHPDMPTSGGNLSFTNDGISQDTFWEAIEAYHASLPAIVDEGIMSVSAFSNSSFAISPMTGPGVSAERMNELLQPLTSTLDRLGIKYTKLVKQFPNYFEEFNTMFAPIQVGIAQYGGRLVPRSAVLENNSAVTNAYRKIANDGGAFFIVGINVSNAVAGDVYNSVNPAWRDTLLDTVVTTPWNFTAPWSQMVANANKMTDEFVPLLKEISPGSGTYINEADFQDPDFKEDYYGVNYDRLLRIKRKYDPNHTFYALTAVGSDYWGPQPDGRLCKSRKKT</sequence>
<dbReference type="InterPro" id="IPR012951">
    <property type="entry name" value="BBE"/>
</dbReference>
<name>A0ABR0EKL0_ZASCE</name>
<dbReference type="InterPro" id="IPR050432">
    <property type="entry name" value="FAD-linked_Oxidoreductases_BP"/>
</dbReference>
<evidence type="ECO:0000313" key="5">
    <source>
        <dbReference type="Proteomes" id="UP001305779"/>
    </source>
</evidence>
<keyword evidence="5" id="KW-1185">Reference proteome</keyword>
<dbReference type="Proteomes" id="UP001305779">
    <property type="component" value="Unassembled WGS sequence"/>
</dbReference>
<dbReference type="EMBL" id="JAXOVC010000005">
    <property type="protein sequence ID" value="KAK4501696.1"/>
    <property type="molecule type" value="Genomic_DNA"/>
</dbReference>
<comment type="caution">
    <text evidence="4">The sequence shown here is derived from an EMBL/GenBank/DDBJ whole genome shotgun (WGS) entry which is preliminary data.</text>
</comment>
<comment type="similarity">
    <text evidence="1">Belongs to the oxygen-dependent FAD-linked oxidoreductase family.</text>
</comment>
<dbReference type="PANTHER" id="PTHR13878:SF91">
    <property type="entry name" value="FAD BINDING DOMAIN PROTEIN (AFU_ORTHOLOGUE AFUA_6G12070)-RELATED"/>
    <property type="match status" value="1"/>
</dbReference>
<evidence type="ECO:0000256" key="1">
    <source>
        <dbReference type="ARBA" id="ARBA00005466"/>
    </source>
</evidence>
<dbReference type="PANTHER" id="PTHR13878">
    <property type="entry name" value="GULONOLACTONE OXIDASE"/>
    <property type="match status" value="1"/>
</dbReference>
<keyword evidence="2" id="KW-0560">Oxidoreductase</keyword>
<dbReference type="SUPFAM" id="SSF56176">
    <property type="entry name" value="FAD-binding/transporter-associated domain-like"/>
    <property type="match status" value="1"/>
</dbReference>
<organism evidence="4 5">
    <name type="scientific">Zasmidium cellare</name>
    <name type="common">Wine cellar mold</name>
    <name type="synonym">Racodium cellare</name>
    <dbReference type="NCBI Taxonomy" id="395010"/>
    <lineage>
        <taxon>Eukaryota</taxon>
        <taxon>Fungi</taxon>
        <taxon>Dikarya</taxon>
        <taxon>Ascomycota</taxon>
        <taxon>Pezizomycotina</taxon>
        <taxon>Dothideomycetes</taxon>
        <taxon>Dothideomycetidae</taxon>
        <taxon>Mycosphaerellales</taxon>
        <taxon>Mycosphaerellaceae</taxon>
        <taxon>Zasmidium</taxon>
    </lineage>
</organism>
<evidence type="ECO:0000313" key="4">
    <source>
        <dbReference type="EMBL" id="KAK4501696.1"/>
    </source>
</evidence>
<dbReference type="InterPro" id="IPR036318">
    <property type="entry name" value="FAD-bd_PCMH-like_sf"/>
</dbReference>
<dbReference type="PROSITE" id="PS51387">
    <property type="entry name" value="FAD_PCMH"/>
    <property type="match status" value="1"/>
</dbReference>
<dbReference type="InterPro" id="IPR006094">
    <property type="entry name" value="Oxid_FAD_bind_N"/>
</dbReference>
<accession>A0ABR0EKL0</accession>
<dbReference type="InterPro" id="IPR016169">
    <property type="entry name" value="FAD-bd_PCMH_sub2"/>
</dbReference>
<evidence type="ECO:0000256" key="2">
    <source>
        <dbReference type="ARBA" id="ARBA00023002"/>
    </source>
</evidence>
<dbReference type="InterPro" id="IPR016166">
    <property type="entry name" value="FAD-bd_PCMH"/>
</dbReference>
<dbReference type="Gene3D" id="3.30.465.10">
    <property type="match status" value="2"/>
</dbReference>
<proteinExistence type="inferred from homology"/>
<reference evidence="4 5" key="1">
    <citation type="journal article" date="2023" name="G3 (Bethesda)">
        <title>A chromosome-level genome assembly of Zasmidium syzygii isolated from banana leaves.</title>
        <authorList>
            <person name="van Westerhoven A.C."/>
            <person name="Mehrabi R."/>
            <person name="Talebi R."/>
            <person name="Steentjes M.B.F."/>
            <person name="Corcolon B."/>
            <person name="Chong P.A."/>
            <person name="Kema G.H.J."/>
            <person name="Seidl M.F."/>
        </authorList>
    </citation>
    <scope>NUCLEOTIDE SEQUENCE [LARGE SCALE GENOMIC DNA]</scope>
    <source>
        <strain evidence="4 5">P124</strain>
    </source>
</reference>